<dbReference type="CDD" id="cd05015">
    <property type="entry name" value="SIS_PGI_1"/>
    <property type="match status" value="1"/>
</dbReference>
<dbReference type="GO" id="GO:0048029">
    <property type="term" value="F:monosaccharide binding"/>
    <property type="evidence" value="ECO:0007669"/>
    <property type="project" value="TreeGrafter"/>
</dbReference>
<feature type="active site" evidence="7">
    <location>
        <position position="486"/>
    </location>
</feature>
<comment type="pathway">
    <text evidence="1 7 8">Carbohydrate degradation; glycolysis; D-glyceraldehyde 3-phosphate and glycerone phosphate from D-glucose: step 2/4.</text>
</comment>
<reference evidence="10" key="1">
    <citation type="submission" date="2017-05" db="EMBL/GenBank/DDBJ databases">
        <title>Complete and WGS of Bordetella genogroups.</title>
        <authorList>
            <person name="Spilker T."/>
            <person name="Lipuma J."/>
        </authorList>
    </citation>
    <scope>NUCLEOTIDE SEQUENCE [LARGE SCALE GENOMIC DNA]</scope>
    <source>
        <strain evidence="10">AU8256</strain>
    </source>
</reference>
<evidence type="ECO:0000256" key="8">
    <source>
        <dbReference type="RuleBase" id="RU000612"/>
    </source>
</evidence>
<dbReference type="PROSITE" id="PS00765">
    <property type="entry name" value="P_GLUCOSE_ISOMERASE_1"/>
    <property type="match status" value="1"/>
</dbReference>
<keyword evidence="4 7" id="KW-0324">Glycolysis</keyword>
<evidence type="ECO:0000313" key="10">
    <source>
        <dbReference type="Proteomes" id="UP000215633"/>
    </source>
</evidence>
<comment type="pathway">
    <text evidence="7">Carbohydrate biosynthesis; gluconeogenesis.</text>
</comment>
<dbReference type="InterPro" id="IPR046348">
    <property type="entry name" value="SIS_dom_sf"/>
</dbReference>
<feature type="active site" evidence="7">
    <location>
        <position position="358"/>
    </location>
</feature>
<dbReference type="UniPathway" id="UPA00138"/>
<evidence type="ECO:0000256" key="5">
    <source>
        <dbReference type="ARBA" id="ARBA00023235"/>
    </source>
</evidence>
<dbReference type="AlphaFoldDB" id="A0A261VEA2"/>
<dbReference type="HAMAP" id="MF_00473">
    <property type="entry name" value="G6P_isomerase"/>
    <property type="match status" value="1"/>
</dbReference>
<evidence type="ECO:0000256" key="2">
    <source>
        <dbReference type="ARBA" id="ARBA00006604"/>
    </source>
</evidence>
<evidence type="ECO:0000313" key="9">
    <source>
        <dbReference type="EMBL" id="OZI72464.1"/>
    </source>
</evidence>
<dbReference type="PROSITE" id="PS51463">
    <property type="entry name" value="P_GLUCOSE_ISOMERASE_3"/>
    <property type="match status" value="1"/>
</dbReference>
<keyword evidence="7" id="KW-0963">Cytoplasm</keyword>
<sequence length="522" mass="57274">MPTSLPFSPAWLAFAQAAQNASRRGDRLRIIEAAGLRIDLTAQAQSEQLDQAAQALLVQQNFDAARAHLYDGGEANWTERRPAWHTALRADNPPPAVAQAVLSERERVRRFVRELDGADAYGGILHLGIGGSDWGPRMVTRALRHYGLRRNIQFASNVDSHAVADAIGQLDPHDTLVIVASKSFTTTEPLANAEVAMNWLRDAGVADPIKHVVAITANVDAALDFGISPDRVFRFWDWVGGRYSLWSAIGLPVALALGCEALDQLLAGAAAMDQHFLQAPPLRNAPLQMALAGIANRSVLGYATLAITPYDSRLMHLVPWAQQLDMESLGKVATRDGTPVGVPTGPVVWGMPGTDCQHTFFQWLHQDTTGAPVDFIVCEQPDHPYARHHKLLIANCLAQRSALLRGKSYEEALHETRQHEPDAQRAELLARHRVHPGGRPSNLIVLPRLDAYSLGALLALYEHKVFAQGALWGINPFDQWGVEFGKLLAKNIIRELDAPSSAEASDQDPSTRHWIDILSRRG</sequence>
<comment type="similarity">
    <text evidence="2 7 8">Belongs to the GPI family.</text>
</comment>
<dbReference type="InterPro" id="IPR018189">
    <property type="entry name" value="Phosphoglucose_isomerase_CS"/>
</dbReference>
<dbReference type="Pfam" id="PF00342">
    <property type="entry name" value="PGI"/>
    <property type="match status" value="1"/>
</dbReference>
<dbReference type="InterPro" id="IPR035476">
    <property type="entry name" value="SIS_PGI_1"/>
</dbReference>
<comment type="subcellular location">
    <subcellularLocation>
        <location evidence="7">Cytoplasm</location>
    </subcellularLocation>
</comment>
<dbReference type="NCBIfam" id="NF001211">
    <property type="entry name" value="PRK00179.1"/>
    <property type="match status" value="1"/>
</dbReference>
<dbReference type="PANTHER" id="PTHR11469">
    <property type="entry name" value="GLUCOSE-6-PHOSPHATE ISOMERASE"/>
    <property type="match status" value="1"/>
</dbReference>
<dbReference type="InterPro" id="IPR023096">
    <property type="entry name" value="G6P_Isomerase_C"/>
</dbReference>
<dbReference type="PROSITE" id="PS00174">
    <property type="entry name" value="P_GLUCOSE_ISOMERASE_2"/>
    <property type="match status" value="1"/>
</dbReference>
<name>A0A261VEA2_9BORD</name>
<dbReference type="GO" id="GO:0006094">
    <property type="term" value="P:gluconeogenesis"/>
    <property type="evidence" value="ECO:0007669"/>
    <property type="project" value="UniProtKB-UniRule"/>
</dbReference>
<dbReference type="GO" id="GO:0051156">
    <property type="term" value="P:glucose 6-phosphate metabolic process"/>
    <property type="evidence" value="ECO:0007669"/>
    <property type="project" value="TreeGrafter"/>
</dbReference>
<evidence type="ECO:0000256" key="7">
    <source>
        <dbReference type="HAMAP-Rule" id="MF_00473"/>
    </source>
</evidence>
<dbReference type="PRINTS" id="PR00662">
    <property type="entry name" value="G6PISOMERASE"/>
</dbReference>
<organism evidence="9 10">
    <name type="scientific">Bordetella genomosp. 2</name>
    <dbReference type="NCBI Taxonomy" id="1983456"/>
    <lineage>
        <taxon>Bacteria</taxon>
        <taxon>Pseudomonadati</taxon>
        <taxon>Pseudomonadota</taxon>
        <taxon>Betaproteobacteria</taxon>
        <taxon>Burkholderiales</taxon>
        <taxon>Alcaligenaceae</taxon>
        <taxon>Bordetella</taxon>
    </lineage>
</organism>
<comment type="function">
    <text evidence="7">Catalyzes the reversible isomerization of glucose-6-phosphate to fructose-6-phosphate.</text>
</comment>
<dbReference type="RefSeq" id="WP_028352655.1">
    <property type="nucleotide sequence ID" value="NZ_NEVT01000008.1"/>
</dbReference>
<gene>
    <name evidence="7" type="primary">pgi</name>
    <name evidence="9" type="ORF">CAL24_19395</name>
</gene>
<feature type="active site" description="Proton donor" evidence="7">
    <location>
        <position position="327"/>
    </location>
</feature>
<comment type="caution">
    <text evidence="9">The sequence shown here is derived from an EMBL/GenBank/DDBJ whole genome shotgun (WGS) entry which is preliminary data.</text>
</comment>
<keyword evidence="10" id="KW-1185">Reference proteome</keyword>
<proteinExistence type="inferred from homology"/>
<dbReference type="EMBL" id="NEVT01000008">
    <property type="protein sequence ID" value="OZI72464.1"/>
    <property type="molecule type" value="Genomic_DNA"/>
</dbReference>
<evidence type="ECO:0000256" key="3">
    <source>
        <dbReference type="ARBA" id="ARBA00022432"/>
    </source>
</evidence>
<evidence type="ECO:0000256" key="4">
    <source>
        <dbReference type="ARBA" id="ARBA00023152"/>
    </source>
</evidence>
<dbReference type="Proteomes" id="UP000215633">
    <property type="component" value="Unassembled WGS sequence"/>
</dbReference>
<dbReference type="GO" id="GO:0097367">
    <property type="term" value="F:carbohydrate derivative binding"/>
    <property type="evidence" value="ECO:0007669"/>
    <property type="project" value="InterPro"/>
</dbReference>
<dbReference type="GO" id="GO:0005829">
    <property type="term" value="C:cytosol"/>
    <property type="evidence" value="ECO:0007669"/>
    <property type="project" value="TreeGrafter"/>
</dbReference>
<comment type="catalytic activity">
    <reaction evidence="6 7 8">
        <text>alpha-D-glucose 6-phosphate = beta-D-fructose 6-phosphate</text>
        <dbReference type="Rhea" id="RHEA:11816"/>
        <dbReference type="ChEBI" id="CHEBI:57634"/>
        <dbReference type="ChEBI" id="CHEBI:58225"/>
        <dbReference type="EC" id="5.3.1.9"/>
    </reaction>
</comment>
<keyword evidence="3 7" id="KW-0312">Gluconeogenesis</keyword>
<dbReference type="GO" id="GO:0004347">
    <property type="term" value="F:glucose-6-phosphate isomerase activity"/>
    <property type="evidence" value="ECO:0007669"/>
    <property type="project" value="UniProtKB-UniRule"/>
</dbReference>
<protein>
    <recommendedName>
        <fullName evidence="7">Glucose-6-phosphate isomerase</fullName>
        <shortName evidence="7">GPI</shortName>
        <ecNumber evidence="7">5.3.1.9</ecNumber>
    </recommendedName>
    <alternativeName>
        <fullName evidence="7">Phosphoglucose isomerase</fullName>
        <shortName evidence="7">PGI</shortName>
    </alternativeName>
    <alternativeName>
        <fullName evidence="7">Phosphohexose isomerase</fullName>
        <shortName evidence="7">PHI</shortName>
    </alternativeName>
</protein>
<dbReference type="SUPFAM" id="SSF53697">
    <property type="entry name" value="SIS domain"/>
    <property type="match status" value="1"/>
</dbReference>
<dbReference type="InterPro" id="IPR035482">
    <property type="entry name" value="SIS_PGI_2"/>
</dbReference>
<dbReference type="InterPro" id="IPR001672">
    <property type="entry name" value="G6P_Isomerase"/>
</dbReference>
<dbReference type="EC" id="5.3.1.9" evidence="7"/>
<dbReference type="Gene3D" id="3.40.50.10490">
    <property type="entry name" value="Glucose-6-phosphate isomerase like protein, domain 1"/>
    <property type="match status" value="2"/>
</dbReference>
<accession>A0A261VEA2</accession>
<dbReference type="GO" id="GO:0006096">
    <property type="term" value="P:glycolytic process"/>
    <property type="evidence" value="ECO:0007669"/>
    <property type="project" value="UniProtKB-UniRule"/>
</dbReference>
<dbReference type="CDD" id="cd05016">
    <property type="entry name" value="SIS_PGI_2"/>
    <property type="match status" value="1"/>
</dbReference>
<evidence type="ECO:0000256" key="6">
    <source>
        <dbReference type="ARBA" id="ARBA00029321"/>
    </source>
</evidence>
<keyword evidence="5 7" id="KW-0413">Isomerase</keyword>
<dbReference type="PANTHER" id="PTHR11469:SF1">
    <property type="entry name" value="GLUCOSE-6-PHOSPHATE ISOMERASE"/>
    <property type="match status" value="1"/>
</dbReference>
<dbReference type="UniPathway" id="UPA00109">
    <property type="reaction ID" value="UER00181"/>
</dbReference>
<dbReference type="Gene3D" id="1.10.1390.10">
    <property type="match status" value="1"/>
</dbReference>
<evidence type="ECO:0000256" key="1">
    <source>
        <dbReference type="ARBA" id="ARBA00004926"/>
    </source>
</evidence>